<comment type="caution">
    <text evidence="1">The sequence shown here is derived from an EMBL/GenBank/DDBJ whole genome shotgun (WGS) entry which is preliminary data.</text>
</comment>
<sequence>MTTPLPALPSPIPSSARAPLSGVQFSLACETSAEAFEDLSIITLAHGLGKSKLKQSIGLEIGRNGRD</sequence>
<evidence type="ECO:0000313" key="1">
    <source>
        <dbReference type="EMBL" id="KAI4304612.1"/>
    </source>
</evidence>
<proteinExistence type="predicted"/>
<dbReference type="EMBL" id="CM042891">
    <property type="protein sequence ID" value="KAI4304612.1"/>
    <property type="molecule type" value="Genomic_DNA"/>
</dbReference>
<keyword evidence="2" id="KW-1185">Reference proteome</keyword>
<accession>A0ACB9L5F0</accession>
<protein>
    <submittedName>
        <fullName evidence="1">Uncharacterized protein</fullName>
    </submittedName>
</protein>
<evidence type="ECO:0000313" key="2">
    <source>
        <dbReference type="Proteomes" id="UP001057402"/>
    </source>
</evidence>
<dbReference type="Proteomes" id="UP001057402">
    <property type="component" value="Chromosome 12"/>
</dbReference>
<reference evidence="2" key="1">
    <citation type="journal article" date="2023" name="Front. Plant Sci.">
        <title>Chromosomal-level genome assembly of Melastoma candidum provides insights into trichome evolution.</title>
        <authorList>
            <person name="Zhong Y."/>
            <person name="Wu W."/>
            <person name="Sun C."/>
            <person name="Zou P."/>
            <person name="Liu Y."/>
            <person name="Dai S."/>
            <person name="Zhou R."/>
        </authorList>
    </citation>
    <scope>NUCLEOTIDE SEQUENCE [LARGE SCALE GENOMIC DNA]</scope>
</reference>
<gene>
    <name evidence="1" type="ORF">MLD38_040096</name>
</gene>
<organism evidence="1 2">
    <name type="scientific">Melastoma candidum</name>
    <dbReference type="NCBI Taxonomy" id="119954"/>
    <lineage>
        <taxon>Eukaryota</taxon>
        <taxon>Viridiplantae</taxon>
        <taxon>Streptophyta</taxon>
        <taxon>Embryophyta</taxon>
        <taxon>Tracheophyta</taxon>
        <taxon>Spermatophyta</taxon>
        <taxon>Magnoliopsida</taxon>
        <taxon>eudicotyledons</taxon>
        <taxon>Gunneridae</taxon>
        <taxon>Pentapetalae</taxon>
        <taxon>rosids</taxon>
        <taxon>malvids</taxon>
        <taxon>Myrtales</taxon>
        <taxon>Melastomataceae</taxon>
        <taxon>Melastomatoideae</taxon>
        <taxon>Melastomateae</taxon>
        <taxon>Melastoma</taxon>
    </lineage>
</organism>
<name>A0ACB9L5F0_9MYRT</name>